<gene>
    <name evidence="2" type="ORF">AVDCRST_MAG18-5153</name>
</gene>
<evidence type="ECO:0000259" key="1">
    <source>
        <dbReference type="Pfam" id="PF08281"/>
    </source>
</evidence>
<dbReference type="InterPro" id="IPR036388">
    <property type="entry name" value="WH-like_DNA-bd_sf"/>
</dbReference>
<evidence type="ECO:0000313" key="2">
    <source>
        <dbReference type="EMBL" id="CAA9590736.1"/>
    </source>
</evidence>
<proteinExistence type="predicted"/>
<reference evidence="2" key="1">
    <citation type="submission" date="2020-02" db="EMBL/GenBank/DDBJ databases">
        <authorList>
            <person name="Meier V. D."/>
        </authorList>
    </citation>
    <scope>NUCLEOTIDE SEQUENCE</scope>
    <source>
        <strain evidence="2">AVDCRST_MAG18</strain>
    </source>
</reference>
<dbReference type="GO" id="GO:0003677">
    <property type="term" value="F:DNA binding"/>
    <property type="evidence" value="ECO:0007669"/>
    <property type="project" value="InterPro"/>
</dbReference>
<dbReference type="GO" id="GO:0016987">
    <property type="term" value="F:sigma factor activity"/>
    <property type="evidence" value="ECO:0007669"/>
    <property type="project" value="InterPro"/>
</dbReference>
<protein>
    <recommendedName>
        <fullName evidence="1">RNA polymerase sigma factor 70 region 4 type 2 domain-containing protein</fullName>
    </recommendedName>
</protein>
<dbReference type="EMBL" id="CADCWN010000417">
    <property type="protein sequence ID" value="CAA9590736.1"/>
    <property type="molecule type" value="Genomic_DNA"/>
</dbReference>
<dbReference type="SUPFAM" id="SSF88659">
    <property type="entry name" value="Sigma3 and sigma4 domains of RNA polymerase sigma factors"/>
    <property type="match status" value="1"/>
</dbReference>
<sequence length="73" mass="8275">MLARIVLADLPADRRASLVLCLEHGYSYAEAGEMLGLSRETVRGHLYEARKMFKRLHNASEVTMNDRPMQGAR</sequence>
<name>A0A6J4VXL2_9BACT</name>
<dbReference type="InterPro" id="IPR013249">
    <property type="entry name" value="RNA_pol_sigma70_r4_t2"/>
</dbReference>
<accession>A0A6J4VXL2</accession>
<dbReference type="Gene3D" id="1.10.10.10">
    <property type="entry name" value="Winged helix-like DNA-binding domain superfamily/Winged helix DNA-binding domain"/>
    <property type="match status" value="1"/>
</dbReference>
<feature type="domain" description="RNA polymerase sigma factor 70 region 4 type 2" evidence="1">
    <location>
        <begin position="7"/>
        <end position="51"/>
    </location>
</feature>
<dbReference type="AlphaFoldDB" id="A0A6J4VXL2"/>
<dbReference type="Pfam" id="PF08281">
    <property type="entry name" value="Sigma70_r4_2"/>
    <property type="match status" value="1"/>
</dbReference>
<dbReference type="GO" id="GO:0006352">
    <property type="term" value="P:DNA-templated transcription initiation"/>
    <property type="evidence" value="ECO:0007669"/>
    <property type="project" value="InterPro"/>
</dbReference>
<dbReference type="InterPro" id="IPR013324">
    <property type="entry name" value="RNA_pol_sigma_r3/r4-like"/>
</dbReference>
<organism evidence="2">
    <name type="scientific">uncultured Thermomicrobiales bacterium</name>
    <dbReference type="NCBI Taxonomy" id="1645740"/>
    <lineage>
        <taxon>Bacteria</taxon>
        <taxon>Pseudomonadati</taxon>
        <taxon>Thermomicrobiota</taxon>
        <taxon>Thermomicrobia</taxon>
        <taxon>Thermomicrobiales</taxon>
        <taxon>environmental samples</taxon>
    </lineage>
</organism>